<evidence type="ECO:0000313" key="3">
    <source>
        <dbReference type="Proteomes" id="UP000031843"/>
    </source>
</evidence>
<organism evidence="2 3">
    <name type="scientific">Cupriavidus basilensis</name>
    <dbReference type="NCBI Taxonomy" id="68895"/>
    <lineage>
        <taxon>Bacteria</taxon>
        <taxon>Pseudomonadati</taxon>
        <taxon>Pseudomonadota</taxon>
        <taxon>Betaproteobacteria</taxon>
        <taxon>Burkholderiales</taxon>
        <taxon>Burkholderiaceae</taxon>
        <taxon>Cupriavidus</taxon>
    </lineage>
</organism>
<evidence type="ECO:0000313" key="2">
    <source>
        <dbReference type="EMBL" id="AJG22642.1"/>
    </source>
</evidence>
<protein>
    <submittedName>
        <fullName evidence="2">Uncharacterized protein</fullName>
    </submittedName>
</protein>
<reference evidence="2 3" key="1">
    <citation type="journal article" date="2015" name="Genome Announc.">
        <title>Complete Genome Sequence of Cupriavidus basilensis 4G11, Isolated from the Oak Ridge Field Research Center Site.</title>
        <authorList>
            <person name="Ray J."/>
            <person name="Waters R.J."/>
            <person name="Skerker J.M."/>
            <person name="Kuehl J.V."/>
            <person name="Price M.N."/>
            <person name="Huang J."/>
            <person name="Chakraborty R."/>
            <person name="Arkin A.P."/>
            <person name="Deutschbauer A."/>
        </authorList>
    </citation>
    <scope>NUCLEOTIDE SEQUENCE [LARGE SCALE GENOMIC DNA]</scope>
    <source>
        <strain evidence="2">4G11</strain>
    </source>
</reference>
<feature type="region of interest" description="Disordered" evidence="1">
    <location>
        <begin position="1"/>
        <end position="26"/>
    </location>
</feature>
<evidence type="ECO:0000256" key="1">
    <source>
        <dbReference type="SAM" id="MobiDB-lite"/>
    </source>
</evidence>
<proteinExistence type="predicted"/>
<accession>A0A0C4YAW4</accession>
<keyword evidence="3" id="KW-1185">Reference proteome</keyword>
<dbReference type="Proteomes" id="UP000031843">
    <property type="component" value="Chromosome secondary"/>
</dbReference>
<dbReference type="KEGG" id="cbw:RR42_s1053"/>
<sequence length="67" mass="7072">MIDISKNLAMPHGHRATRDSQPWRAHSRRDIGCGGCGGCVVAMATERNANFCEGGLPACAGFLVATQ</sequence>
<name>A0A0C4YAW4_9BURK</name>
<dbReference type="AlphaFoldDB" id="A0A0C4YAW4"/>
<dbReference type="EMBL" id="CP010537">
    <property type="protein sequence ID" value="AJG22642.1"/>
    <property type="molecule type" value="Genomic_DNA"/>
</dbReference>
<gene>
    <name evidence="2" type="ORF">RR42_s1053</name>
</gene>